<feature type="domain" description="DNA methylase adenine-specific" evidence="4">
    <location>
        <begin position="175"/>
        <end position="387"/>
    </location>
</feature>
<evidence type="ECO:0000256" key="3">
    <source>
        <dbReference type="SAM" id="MobiDB-lite"/>
    </source>
</evidence>
<dbReference type="PANTHER" id="PTHR42998:SF1">
    <property type="entry name" value="TYPE I RESTRICTION ENZYME HINDI METHYLASE SUBUNIT"/>
    <property type="match status" value="1"/>
</dbReference>
<dbReference type="Gene3D" id="3.40.50.150">
    <property type="entry name" value="Vaccinia Virus protein VP39"/>
    <property type="match status" value="1"/>
</dbReference>
<dbReference type="Proteomes" id="UP001551482">
    <property type="component" value="Unassembled WGS sequence"/>
</dbReference>
<evidence type="ECO:0000313" key="6">
    <source>
        <dbReference type="Proteomes" id="UP001551482"/>
    </source>
</evidence>
<evidence type="ECO:0000259" key="4">
    <source>
        <dbReference type="Pfam" id="PF02384"/>
    </source>
</evidence>
<dbReference type="PROSITE" id="PS00092">
    <property type="entry name" value="N6_MTASE"/>
    <property type="match status" value="1"/>
</dbReference>
<sequence>MTEQATLVTAAEIGRIAGVTRATVSNWRRRHEDFPAPTGGTDTSPLYDLTAVRAWLDARGQASAASPTTELRTVLRLHPAGAEAAGRLLPLVPALAGLGDAALAEFGSLADRDLVRRAASEAAGTAKAMPGAGSVRYERGDAAAIRAAVACVAAEGGQAALDVLAERELEDTPVGGVYQTPRGLADLMASLLPEDCSGVFDPACGSGTLLAAAARRGTAELYGQDALSVQARRAAVGLLLSSPDAHVRVSVGDSLRADAFPDVTVDGVLCNPPYGDRDWGHDELAYDPRWAYGVPPRGEPELAWVEHALAHLEPGGHAVFLLPPAVAARPSGRRVRAELVRSGAVRAVIGLPVGSAVPLHIGLHVWLLQRPEPGGPERKSVLFMESAGTRRGDARGGAAERTLSPSRLRHRRESLDWGGLSAKVLTHWSRFREAPDAFEDAAGEARAVSALDLLDDVVDLTPARHVRMAPADLDPAATARRVAEHRKKLTAAAQSLVDSASYGTWRAAGDAPKEWRTATLSDLARGGAVEMLRTAPAVKDDVGEGWRAENEGRPVLRLDDVIADAKASGSLDDLAPEIGPILEESDVIVRTFPGGDGPMARLASGEDAGAVLGPLLVLLRPDPSRLDPWFLVGFLDQADNIAGASTGSTTVQVQPGRLRVPLMPLEEQRKYGAAFRRIHGLRGAARRAAEATREAADLLSAGLTTGALAPSEGDSARTATRSSSVHQT</sequence>
<dbReference type="InterPro" id="IPR002052">
    <property type="entry name" value="DNA_methylase_N6_adenine_CS"/>
</dbReference>
<feature type="region of interest" description="Disordered" evidence="3">
    <location>
        <begin position="707"/>
        <end position="728"/>
    </location>
</feature>
<dbReference type="InterPro" id="IPR044946">
    <property type="entry name" value="Restrct_endonuc_typeI_TRD_sf"/>
</dbReference>
<dbReference type="InterPro" id="IPR036388">
    <property type="entry name" value="WH-like_DNA-bd_sf"/>
</dbReference>
<name>A0ABV3DSD4_9ACTN</name>
<dbReference type="EMBL" id="JBEZFP010000131">
    <property type="protein sequence ID" value="MEU8138606.1"/>
    <property type="molecule type" value="Genomic_DNA"/>
</dbReference>
<keyword evidence="2" id="KW-0238">DNA-binding</keyword>
<dbReference type="CDD" id="cd02440">
    <property type="entry name" value="AdoMet_MTases"/>
    <property type="match status" value="1"/>
</dbReference>
<keyword evidence="5" id="KW-0808">Transferase</keyword>
<feature type="compositionally biased region" description="Polar residues" evidence="3">
    <location>
        <begin position="717"/>
        <end position="728"/>
    </location>
</feature>
<keyword evidence="6" id="KW-1185">Reference proteome</keyword>
<dbReference type="PRINTS" id="PR00507">
    <property type="entry name" value="N12N6MTFRASE"/>
</dbReference>
<dbReference type="Pfam" id="PF02384">
    <property type="entry name" value="N6_Mtase"/>
    <property type="match status" value="1"/>
</dbReference>
<keyword evidence="1" id="KW-0680">Restriction system</keyword>
<evidence type="ECO:0000313" key="5">
    <source>
        <dbReference type="EMBL" id="MEU8138606.1"/>
    </source>
</evidence>
<dbReference type="GO" id="GO:0008168">
    <property type="term" value="F:methyltransferase activity"/>
    <property type="evidence" value="ECO:0007669"/>
    <property type="project" value="UniProtKB-KW"/>
</dbReference>
<comment type="caution">
    <text evidence="5">The sequence shown here is derived from an EMBL/GenBank/DDBJ whole genome shotgun (WGS) entry which is preliminary data.</text>
</comment>
<dbReference type="SUPFAM" id="SSF116734">
    <property type="entry name" value="DNA methylase specificity domain"/>
    <property type="match status" value="1"/>
</dbReference>
<organism evidence="5 6">
    <name type="scientific">Streptodolium elevatio</name>
    <dbReference type="NCBI Taxonomy" id="3157996"/>
    <lineage>
        <taxon>Bacteria</taxon>
        <taxon>Bacillati</taxon>
        <taxon>Actinomycetota</taxon>
        <taxon>Actinomycetes</taxon>
        <taxon>Kitasatosporales</taxon>
        <taxon>Streptomycetaceae</taxon>
        <taxon>Streptodolium</taxon>
    </lineage>
</organism>
<protein>
    <submittedName>
        <fullName evidence="5">N-6 DNA methylase</fullName>
    </submittedName>
</protein>
<evidence type="ECO:0000256" key="2">
    <source>
        <dbReference type="ARBA" id="ARBA00023125"/>
    </source>
</evidence>
<dbReference type="RefSeq" id="WP_358362200.1">
    <property type="nucleotide sequence ID" value="NZ_JBEZFP010000131.1"/>
</dbReference>
<dbReference type="InterPro" id="IPR029063">
    <property type="entry name" value="SAM-dependent_MTases_sf"/>
</dbReference>
<dbReference type="Gene3D" id="1.10.10.10">
    <property type="entry name" value="Winged helix-like DNA-binding domain superfamily/Winged helix DNA-binding domain"/>
    <property type="match status" value="1"/>
</dbReference>
<dbReference type="PANTHER" id="PTHR42998">
    <property type="entry name" value="TYPE I RESTRICTION ENZYME HINDVIIP M PROTEIN-RELATED"/>
    <property type="match status" value="1"/>
</dbReference>
<accession>A0ABV3DSD4</accession>
<evidence type="ECO:0000256" key="1">
    <source>
        <dbReference type="ARBA" id="ARBA00022747"/>
    </source>
</evidence>
<dbReference type="Gene3D" id="3.90.220.20">
    <property type="entry name" value="DNA methylase specificity domains"/>
    <property type="match status" value="1"/>
</dbReference>
<proteinExistence type="predicted"/>
<dbReference type="InterPro" id="IPR003356">
    <property type="entry name" value="DNA_methylase_A-5"/>
</dbReference>
<gene>
    <name evidence="5" type="ORF">AB0C36_34550</name>
</gene>
<dbReference type="SUPFAM" id="SSF53335">
    <property type="entry name" value="S-adenosyl-L-methionine-dependent methyltransferases"/>
    <property type="match status" value="1"/>
</dbReference>
<dbReference type="GO" id="GO:0032259">
    <property type="term" value="P:methylation"/>
    <property type="evidence" value="ECO:0007669"/>
    <property type="project" value="UniProtKB-KW"/>
</dbReference>
<dbReference type="InterPro" id="IPR052916">
    <property type="entry name" value="Type-I_RE_MTase_Subunit"/>
</dbReference>
<reference evidence="5 6" key="1">
    <citation type="submission" date="2024-06" db="EMBL/GenBank/DDBJ databases">
        <title>The Natural Products Discovery Center: Release of the First 8490 Sequenced Strains for Exploring Actinobacteria Biosynthetic Diversity.</title>
        <authorList>
            <person name="Kalkreuter E."/>
            <person name="Kautsar S.A."/>
            <person name="Yang D."/>
            <person name="Bader C.D."/>
            <person name="Teijaro C.N."/>
            <person name="Fluegel L."/>
            <person name="Davis C.M."/>
            <person name="Simpson J.R."/>
            <person name="Lauterbach L."/>
            <person name="Steele A.D."/>
            <person name="Gui C."/>
            <person name="Meng S."/>
            <person name="Li G."/>
            <person name="Viehrig K."/>
            <person name="Ye F."/>
            <person name="Su P."/>
            <person name="Kiefer A.F."/>
            <person name="Nichols A."/>
            <person name="Cepeda A.J."/>
            <person name="Yan W."/>
            <person name="Fan B."/>
            <person name="Jiang Y."/>
            <person name="Adhikari A."/>
            <person name="Zheng C.-J."/>
            <person name="Schuster L."/>
            <person name="Cowan T.M."/>
            <person name="Smanski M.J."/>
            <person name="Chevrette M.G."/>
            <person name="De Carvalho L.P.S."/>
            <person name="Shen B."/>
        </authorList>
    </citation>
    <scope>NUCLEOTIDE SEQUENCE [LARGE SCALE GENOMIC DNA]</scope>
    <source>
        <strain evidence="5 6">NPDC048946</strain>
    </source>
</reference>
<keyword evidence="5" id="KW-0489">Methyltransferase</keyword>